<proteinExistence type="predicted"/>
<keyword evidence="2" id="KW-1185">Reference proteome</keyword>
<protein>
    <submittedName>
        <fullName evidence="1">Uncharacterized protein</fullName>
    </submittedName>
</protein>
<dbReference type="AlphaFoldDB" id="A0A9P0BG20"/>
<dbReference type="EMBL" id="OV121139">
    <property type="protein sequence ID" value="CAH0562795.1"/>
    <property type="molecule type" value="Genomic_DNA"/>
</dbReference>
<dbReference type="Proteomes" id="UP001154078">
    <property type="component" value="Chromosome 8"/>
</dbReference>
<name>A0A9P0BG20_BRAAE</name>
<dbReference type="OrthoDB" id="8044645at2759"/>
<reference evidence="1" key="1">
    <citation type="submission" date="2021-12" db="EMBL/GenBank/DDBJ databases">
        <authorList>
            <person name="King R."/>
        </authorList>
    </citation>
    <scope>NUCLEOTIDE SEQUENCE</scope>
</reference>
<accession>A0A9P0BG20</accession>
<sequence>MPDQITSVVNQIGKVKIADATYIPKLGCDNHTPAGLFVPQSEQIILSNLRQVVESLANAATPVQMRTRFYENNPIPGAIWAGHPQNPILQNADKIMPAVYGAQQ</sequence>
<evidence type="ECO:0000313" key="1">
    <source>
        <dbReference type="EMBL" id="CAH0562795.1"/>
    </source>
</evidence>
<organism evidence="1 2">
    <name type="scientific">Brassicogethes aeneus</name>
    <name type="common">Rape pollen beetle</name>
    <name type="synonym">Meligethes aeneus</name>
    <dbReference type="NCBI Taxonomy" id="1431903"/>
    <lineage>
        <taxon>Eukaryota</taxon>
        <taxon>Metazoa</taxon>
        <taxon>Ecdysozoa</taxon>
        <taxon>Arthropoda</taxon>
        <taxon>Hexapoda</taxon>
        <taxon>Insecta</taxon>
        <taxon>Pterygota</taxon>
        <taxon>Neoptera</taxon>
        <taxon>Endopterygota</taxon>
        <taxon>Coleoptera</taxon>
        <taxon>Polyphaga</taxon>
        <taxon>Cucujiformia</taxon>
        <taxon>Nitidulidae</taxon>
        <taxon>Meligethinae</taxon>
        <taxon>Brassicogethes</taxon>
    </lineage>
</organism>
<evidence type="ECO:0000313" key="2">
    <source>
        <dbReference type="Proteomes" id="UP001154078"/>
    </source>
</evidence>
<gene>
    <name evidence="1" type="ORF">MELIAE_LOCUS11815</name>
</gene>